<dbReference type="EMBL" id="LHXP01000023">
    <property type="protein sequence ID" value="KXA93289.1"/>
    <property type="molecule type" value="Genomic_DNA"/>
</dbReference>
<evidence type="ECO:0000313" key="2">
    <source>
        <dbReference type="Proteomes" id="UP000070657"/>
    </source>
</evidence>
<dbReference type="AlphaFoldDB" id="A0A133UGH9"/>
<reference evidence="1 2" key="1">
    <citation type="journal article" date="2016" name="Sci. Rep.">
        <title>Metabolic traits of an uncultured archaeal lineage -MSBL1- from brine pools of the Red Sea.</title>
        <authorList>
            <person name="Mwirichia R."/>
            <person name="Alam I."/>
            <person name="Rashid M."/>
            <person name="Vinu M."/>
            <person name="Ba-Alawi W."/>
            <person name="Anthony Kamau A."/>
            <person name="Kamanda Ngugi D."/>
            <person name="Goker M."/>
            <person name="Klenk H.P."/>
            <person name="Bajic V."/>
            <person name="Stingl U."/>
        </authorList>
    </citation>
    <scope>NUCLEOTIDE SEQUENCE [LARGE SCALE GENOMIC DNA]</scope>
    <source>
        <strain evidence="1">SCGC-AAA259E22</strain>
    </source>
</reference>
<accession>A0A133UGH9</accession>
<gene>
    <name evidence="1" type="ORF">AKJ66_02370</name>
</gene>
<keyword evidence="2" id="KW-1185">Reference proteome</keyword>
<dbReference type="GO" id="GO:0005524">
    <property type="term" value="F:ATP binding"/>
    <property type="evidence" value="ECO:0007669"/>
    <property type="project" value="InterPro"/>
</dbReference>
<dbReference type="PANTHER" id="PTHR46638">
    <property type="entry name" value="CORRINOID ADENOSYLTRANSFERASE"/>
    <property type="match status" value="1"/>
</dbReference>
<dbReference type="InterPro" id="IPR003724">
    <property type="entry name" value="CblAdoTrfase_CobA"/>
</dbReference>
<proteinExistence type="predicted"/>
<dbReference type="PANTHER" id="PTHR46638:SF1">
    <property type="entry name" value="CORRINOID ADENOSYLTRANSFERASE"/>
    <property type="match status" value="1"/>
</dbReference>
<evidence type="ECO:0000313" key="1">
    <source>
        <dbReference type="EMBL" id="KXA93289.1"/>
    </source>
</evidence>
<evidence type="ECO:0008006" key="3">
    <source>
        <dbReference type="Google" id="ProtNLM"/>
    </source>
</evidence>
<comment type="caution">
    <text evidence="1">The sequence shown here is derived from an EMBL/GenBank/DDBJ whole genome shotgun (WGS) entry which is preliminary data.</text>
</comment>
<dbReference type="GO" id="GO:0008817">
    <property type="term" value="F:corrinoid adenosyltransferase activity"/>
    <property type="evidence" value="ECO:0007669"/>
    <property type="project" value="InterPro"/>
</dbReference>
<dbReference type="Proteomes" id="UP000070657">
    <property type="component" value="Unassembled WGS sequence"/>
</dbReference>
<organism evidence="1 2">
    <name type="scientific">candidate division MSBL1 archaeon SCGC-AAA259E22</name>
    <dbReference type="NCBI Taxonomy" id="1698265"/>
    <lineage>
        <taxon>Archaea</taxon>
        <taxon>Methanobacteriati</taxon>
        <taxon>Methanobacteriota</taxon>
        <taxon>candidate division MSBL1</taxon>
    </lineage>
</organism>
<dbReference type="PIRSF" id="PIRSF015617">
    <property type="entry name" value="Adensltrnsf_CobA"/>
    <property type="match status" value="1"/>
</dbReference>
<dbReference type="Gene3D" id="3.40.50.300">
    <property type="entry name" value="P-loop containing nucleotide triphosphate hydrolases"/>
    <property type="match status" value="1"/>
</dbReference>
<dbReference type="SUPFAM" id="SSF52540">
    <property type="entry name" value="P-loop containing nucleoside triphosphate hydrolases"/>
    <property type="match status" value="1"/>
</dbReference>
<dbReference type="GO" id="GO:0009236">
    <property type="term" value="P:cobalamin biosynthetic process"/>
    <property type="evidence" value="ECO:0007669"/>
    <property type="project" value="InterPro"/>
</dbReference>
<dbReference type="Pfam" id="PF02572">
    <property type="entry name" value="CobA_CobO_BtuR"/>
    <property type="match status" value="1"/>
</dbReference>
<protein>
    <recommendedName>
        <fullName evidence="3">Cobinamide adenolsyltransferase</fullName>
    </recommendedName>
</protein>
<name>A0A133UGH9_9EURY</name>
<dbReference type="InterPro" id="IPR027417">
    <property type="entry name" value="P-loop_NTPase"/>
</dbReference>
<sequence>MERGFIQIYTGEGKGKTTAAVGLAVRAIGRDLKVGFIYFHKAPEEWGYGELKILEEIGVKVHGFAEKHPHFFEDAEEEEIREETLEGVEFVEGIFKEKSVDLLILDEIIISVRDDFLKEEELLELLDKKPEEMELVLTGRGATDALIDKADLVSRIENVKHYFDGGMEGRPGMEF</sequence>